<protein>
    <submittedName>
        <fullName evidence="2">Uncharacterized protein</fullName>
    </submittedName>
</protein>
<accession>A0ABT0SB35</accession>
<name>A0ABT0SB35_9SPHN</name>
<dbReference type="Proteomes" id="UP001165383">
    <property type="component" value="Unassembled WGS sequence"/>
</dbReference>
<gene>
    <name evidence="2" type="ORF">LZ518_10835</name>
</gene>
<keyword evidence="3" id="KW-1185">Reference proteome</keyword>
<reference evidence="2" key="1">
    <citation type="submission" date="2022-05" db="EMBL/GenBank/DDBJ databases">
        <authorList>
            <person name="Jo J.-H."/>
            <person name="Im W.-T."/>
        </authorList>
    </citation>
    <scope>NUCLEOTIDE SEQUENCE</scope>
    <source>
        <strain evidence="2">RB56-2</strain>
    </source>
</reference>
<dbReference type="RefSeq" id="WP_249915999.1">
    <property type="nucleotide sequence ID" value="NZ_JAMGBB010000001.1"/>
</dbReference>
<feature type="region of interest" description="Disordered" evidence="1">
    <location>
        <begin position="1"/>
        <end position="25"/>
    </location>
</feature>
<sequence length="77" mass="7965">MTILAAASLAQSATSTPAPTSAFRPSVTAHATARIQIISGVKFGPGHDLVPPNALRRSASLIDADGQVRPAELLEFQ</sequence>
<feature type="compositionally biased region" description="Low complexity" evidence="1">
    <location>
        <begin position="1"/>
        <end position="22"/>
    </location>
</feature>
<evidence type="ECO:0000313" key="3">
    <source>
        <dbReference type="Proteomes" id="UP001165383"/>
    </source>
</evidence>
<evidence type="ECO:0000256" key="1">
    <source>
        <dbReference type="SAM" id="MobiDB-lite"/>
    </source>
</evidence>
<proteinExistence type="predicted"/>
<evidence type="ECO:0000313" key="2">
    <source>
        <dbReference type="EMBL" id="MCL6741626.1"/>
    </source>
</evidence>
<dbReference type="EMBL" id="JAMGBB010000001">
    <property type="protein sequence ID" value="MCL6741626.1"/>
    <property type="molecule type" value="Genomic_DNA"/>
</dbReference>
<organism evidence="2 3">
    <name type="scientific">Sphingomonas brevis</name>
    <dbReference type="NCBI Taxonomy" id="2908206"/>
    <lineage>
        <taxon>Bacteria</taxon>
        <taxon>Pseudomonadati</taxon>
        <taxon>Pseudomonadota</taxon>
        <taxon>Alphaproteobacteria</taxon>
        <taxon>Sphingomonadales</taxon>
        <taxon>Sphingomonadaceae</taxon>
        <taxon>Sphingomonas</taxon>
    </lineage>
</organism>
<comment type="caution">
    <text evidence="2">The sequence shown here is derived from an EMBL/GenBank/DDBJ whole genome shotgun (WGS) entry which is preliminary data.</text>
</comment>